<dbReference type="VEuPathDB" id="TriTrypDB:TcIL3000_10_10430"/>
<sequence>MAGVVVHRFRECQNLLDSMVVSLGAIGNFNSQRTCVEEAARRGRCSCAFAGASVPRCCADPLGMLVAFPETTLELVIAQHDSDIAALLQSLNSAQQTWGTKLQQAKEALQPKRSEEGVAKTALSEQGNASHSLGVYTLVAVLAQMHGWLRGLVFALRADLVNPPQAVQLSALLGEHSMQGRPVEYPPVSMSLEVALQQLPERVRREWELYKKHHLMDEARLMLAV</sequence>
<protein>
    <submittedName>
        <fullName evidence="1">Uncharacterized protein</fullName>
    </submittedName>
</protein>
<proteinExistence type="predicted"/>
<name>G0UXZ7_TRYCI</name>
<accession>G0UXZ7</accession>
<gene>
    <name evidence="1" type="ORF">TCIL3000_10_10430</name>
</gene>
<dbReference type="AlphaFoldDB" id="G0UXZ7"/>
<reference evidence="1" key="1">
    <citation type="journal article" date="2012" name="Proc. Natl. Acad. Sci. U.S.A.">
        <title>Antigenic diversity is generated by distinct evolutionary mechanisms in African trypanosome species.</title>
        <authorList>
            <person name="Jackson A.P."/>
            <person name="Berry A."/>
            <person name="Aslett M."/>
            <person name="Allison H.C."/>
            <person name="Burton P."/>
            <person name="Vavrova-Anderson J."/>
            <person name="Brown R."/>
            <person name="Browne H."/>
            <person name="Corton N."/>
            <person name="Hauser H."/>
            <person name="Gamble J."/>
            <person name="Gilderthorp R."/>
            <person name="Marcello L."/>
            <person name="McQuillan J."/>
            <person name="Otto T.D."/>
            <person name="Quail M.A."/>
            <person name="Sanders M.J."/>
            <person name="van Tonder A."/>
            <person name="Ginger M.L."/>
            <person name="Field M.C."/>
            <person name="Barry J.D."/>
            <person name="Hertz-Fowler C."/>
            <person name="Berriman M."/>
        </authorList>
    </citation>
    <scope>NUCLEOTIDE SEQUENCE</scope>
    <source>
        <strain evidence="1">IL3000</strain>
    </source>
</reference>
<evidence type="ECO:0000313" key="1">
    <source>
        <dbReference type="EMBL" id="CCC94264.1"/>
    </source>
</evidence>
<organism evidence="1">
    <name type="scientific">Trypanosoma congolense (strain IL3000)</name>
    <dbReference type="NCBI Taxonomy" id="1068625"/>
    <lineage>
        <taxon>Eukaryota</taxon>
        <taxon>Discoba</taxon>
        <taxon>Euglenozoa</taxon>
        <taxon>Kinetoplastea</taxon>
        <taxon>Metakinetoplastina</taxon>
        <taxon>Trypanosomatida</taxon>
        <taxon>Trypanosomatidae</taxon>
        <taxon>Trypanosoma</taxon>
        <taxon>Nannomonas</taxon>
    </lineage>
</organism>
<dbReference type="EMBL" id="HE575323">
    <property type="protein sequence ID" value="CCC94264.1"/>
    <property type="molecule type" value="Genomic_DNA"/>
</dbReference>